<accession>A0A0E9XHJ1</accession>
<organism evidence="1">
    <name type="scientific">Anguilla anguilla</name>
    <name type="common">European freshwater eel</name>
    <name type="synonym">Muraena anguilla</name>
    <dbReference type="NCBI Taxonomy" id="7936"/>
    <lineage>
        <taxon>Eukaryota</taxon>
        <taxon>Metazoa</taxon>
        <taxon>Chordata</taxon>
        <taxon>Craniata</taxon>
        <taxon>Vertebrata</taxon>
        <taxon>Euteleostomi</taxon>
        <taxon>Actinopterygii</taxon>
        <taxon>Neopterygii</taxon>
        <taxon>Teleostei</taxon>
        <taxon>Anguilliformes</taxon>
        <taxon>Anguillidae</taxon>
        <taxon>Anguilla</taxon>
    </lineage>
</organism>
<sequence length="51" mass="5542">MCSRAPDGLQRAPRNVSAWTTVVVYVRVNPICGSIWPTSPRSLSSCVQAHS</sequence>
<name>A0A0E9XHJ1_ANGAN</name>
<dbReference type="EMBL" id="GBXM01006686">
    <property type="protein sequence ID" value="JAI01892.1"/>
    <property type="molecule type" value="Transcribed_RNA"/>
</dbReference>
<evidence type="ECO:0000313" key="1">
    <source>
        <dbReference type="EMBL" id="JAI01892.1"/>
    </source>
</evidence>
<dbReference type="AlphaFoldDB" id="A0A0E9XHJ1"/>
<protein>
    <submittedName>
        <fullName evidence="1">Uncharacterized protein</fullName>
    </submittedName>
</protein>
<reference evidence="1" key="2">
    <citation type="journal article" date="2015" name="Fish Shellfish Immunol.">
        <title>Early steps in the European eel (Anguilla anguilla)-Vibrio vulnificus interaction in the gills: Role of the RtxA13 toxin.</title>
        <authorList>
            <person name="Callol A."/>
            <person name="Pajuelo D."/>
            <person name="Ebbesson L."/>
            <person name="Teles M."/>
            <person name="MacKenzie S."/>
            <person name="Amaro C."/>
        </authorList>
    </citation>
    <scope>NUCLEOTIDE SEQUENCE</scope>
</reference>
<reference evidence="1" key="1">
    <citation type="submission" date="2014-11" db="EMBL/GenBank/DDBJ databases">
        <authorList>
            <person name="Amaro Gonzalez C."/>
        </authorList>
    </citation>
    <scope>NUCLEOTIDE SEQUENCE</scope>
</reference>
<proteinExistence type="predicted"/>